<dbReference type="AlphaFoldDB" id="A0A427A6E8"/>
<dbReference type="Proteomes" id="UP000287651">
    <property type="component" value="Unassembled WGS sequence"/>
</dbReference>
<evidence type="ECO:0000313" key="1">
    <source>
        <dbReference type="EMBL" id="RRT71829.1"/>
    </source>
</evidence>
<accession>A0A427A6E8</accession>
<proteinExistence type="predicted"/>
<gene>
    <name evidence="1" type="ORF">B296_00032320</name>
</gene>
<sequence>MEKRCYRSDMDPGLSLGIGQGLDDAVGAHQEFARRFTEGIRKLARNTSKDRQRKTVRLAIRDSIGCRIAGVRS</sequence>
<name>A0A427A6E8_ENSVE</name>
<organism evidence="1 2">
    <name type="scientific">Ensete ventricosum</name>
    <name type="common">Abyssinian banana</name>
    <name type="synonym">Musa ensete</name>
    <dbReference type="NCBI Taxonomy" id="4639"/>
    <lineage>
        <taxon>Eukaryota</taxon>
        <taxon>Viridiplantae</taxon>
        <taxon>Streptophyta</taxon>
        <taxon>Embryophyta</taxon>
        <taxon>Tracheophyta</taxon>
        <taxon>Spermatophyta</taxon>
        <taxon>Magnoliopsida</taxon>
        <taxon>Liliopsida</taxon>
        <taxon>Zingiberales</taxon>
        <taxon>Musaceae</taxon>
        <taxon>Ensete</taxon>
    </lineage>
</organism>
<dbReference type="EMBL" id="AMZH03003594">
    <property type="protein sequence ID" value="RRT71829.1"/>
    <property type="molecule type" value="Genomic_DNA"/>
</dbReference>
<comment type="caution">
    <text evidence="1">The sequence shown here is derived from an EMBL/GenBank/DDBJ whole genome shotgun (WGS) entry which is preliminary data.</text>
</comment>
<evidence type="ECO:0000313" key="2">
    <source>
        <dbReference type="Proteomes" id="UP000287651"/>
    </source>
</evidence>
<protein>
    <submittedName>
        <fullName evidence="1">Uncharacterized protein</fullName>
    </submittedName>
</protein>
<reference evidence="1 2" key="1">
    <citation type="journal article" date="2014" name="Agronomy (Basel)">
        <title>A Draft Genome Sequence for Ensete ventricosum, the Drought-Tolerant Tree Against Hunger.</title>
        <authorList>
            <person name="Harrison J."/>
            <person name="Moore K.A."/>
            <person name="Paszkiewicz K."/>
            <person name="Jones T."/>
            <person name="Grant M."/>
            <person name="Ambacheew D."/>
            <person name="Muzemil S."/>
            <person name="Studholme D.J."/>
        </authorList>
    </citation>
    <scope>NUCLEOTIDE SEQUENCE [LARGE SCALE GENOMIC DNA]</scope>
</reference>